<feature type="domain" description="SD-repeat containing protein B" evidence="4">
    <location>
        <begin position="3094"/>
        <end position="3157"/>
    </location>
</feature>
<feature type="domain" description="SD-repeat containing protein B" evidence="4">
    <location>
        <begin position="1279"/>
        <end position="1355"/>
    </location>
</feature>
<dbReference type="PANTHER" id="PTHR23303:SF15">
    <property type="entry name" value="COLOSSIN-A"/>
    <property type="match status" value="1"/>
</dbReference>
<feature type="domain" description="SD-repeat containing protein B" evidence="4">
    <location>
        <begin position="1868"/>
        <end position="1969"/>
    </location>
</feature>
<feature type="domain" description="SD-repeat containing protein B" evidence="4">
    <location>
        <begin position="1064"/>
        <end position="1152"/>
    </location>
</feature>
<protein>
    <recommendedName>
        <fullName evidence="4">SD-repeat containing protein B domain-containing protein</fullName>
    </recommendedName>
</protein>
<dbReference type="Pfam" id="PF17210">
    <property type="entry name" value="SdrD_B"/>
    <property type="match status" value="22"/>
</dbReference>
<accession>A0A8J4UPR0</accession>
<name>A0A8J4UPR0_9MYCE</name>
<comment type="caution">
    <text evidence="5">The sequence shown here is derived from an EMBL/GenBank/DDBJ whole genome shotgun (WGS) entry which is preliminary data.</text>
</comment>
<feature type="domain" description="SD-repeat containing protein B" evidence="4">
    <location>
        <begin position="2266"/>
        <end position="2370"/>
    </location>
</feature>
<dbReference type="InterPro" id="IPR051417">
    <property type="entry name" value="SDr/BOS_complex"/>
</dbReference>
<feature type="domain" description="SD-repeat containing protein B" evidence="4">
    <location>
        <begin position="2129"/>
        <end position="2235"/>
    </location>
</feature>
<dbReference type="OrthoDB" id="21134at2759"/>
<comment type="subcellular location">
    <subcellularLocation>
        <location evidence="1">Secreted</location>
    </subcellularLocation>
</comment>
<feature type="domain" description="SD-repeat containing protein B" evidence="4">
    <location>
        <begin position="203"/>
        <end position="295"/>
    </location>
</feature>
<feature type="domain" description="SD-repeat containing protein B" evidence="4">
    <location>
        <begin position="737"/>
        <end position="846"/>
    </location>
</feature>
<evidence type="ECO:0000313" key="6">
    <source>
        <dbReference type="Proteomes" id="UP000695562"/>
    </source>
</evidence>
<keyword evidence="2" id="KW-0964">Secreted</keyword>
<reference evidence="5" key="1">
    <citation type="submission" date="2020-01" db="EMBL/GenBank/DDBJ databases">
        <title>Development of genomics and gene disruption for Polysphondylium violaceum indicates a role for the polyketide synthase stlB in stalk morphogenesis.</title>
        <authorList>
            <person name="Narita B."/>
            <person name="Kawabe Y."/>
            <person name="Kin K."/>
            <person name="Saito T."/>
            <person name="Gibbs R."/>
            <person name="Kuspa A."/>
            <person name="Muzny D."/>
            <person name="Queller D."/>
            <person name="Richards S."/>
            <person name="Strassman J."/>
            <person name="Sucgang R."/>
            <person name="Worley K."/>
            <person name="Schaap P."/>
        </authorList>
    </citation>
    <scope>NUCLEOTIDE SEQUENCE</scope>
    <source>
        <strain evidence="5">QSvi11</strain>
    </source>
</reference>
<evidence type="ECO:0000259" key="4">
    <source>
        <dbReference type="Pfam" id="PF17210"/>
    </source>
</evidence>
<feature type="domain" description="SD-repeat containing protein B" evidence="4">
    <location>
        <begin position="1497"/>
        <end position="1599"/>
    </location>
</feature>
<feature type="domain" description="SD-repeat containing protein B" evidence="4">
    <location>
        <begin position="1170"/>
        <end position="1263"/>
    </location>
</feature>
<evidence type="ECO:0000256" key="1">
    <source>
        <dbReference type="ARBA" id="ARBA00004613"/>
    </source>
</evidence>
<feature type="domain" description="SD-repeat containing protein B" evidence="4">
    <location>
        <begin position="852"/>
        <end position="927"/>
    </location>
</feature>
<feature type="domain" description="SD-repeat containing protein B" evidence="4">
    <location>
        <begin position="524"/>
        <end position="593"/>
    </location>
</feature>
<feature type="domain" description="SD-repeat containing protein B" evidence="4">
    <location>
        <begin position="631"/>
        <end position="726"/>
    </location>
</feature>
<feature type="domain" description="SD-repeat containing protein B" evidence="4">
    <location>
        <begin position="1389"/>
        <end position="1460"/>
    </location>
</feature>
<evidence type="ECO:0000256" key="2">
    <source>
        <dbReference type="ARBA" id="ARBA00022525"/>
    </source>
</evidence>
<feature type="domain" description="SD-repeat containing protein B" evidence="4">
    <location>
        <begin position="15"/>
        <end position="65"/>
    </location>
</feature>
<dbReference type="SUPFAM" id="SSF117074">
    <property type="entry name" value="Hypothetical protein PA1324"/>
    <property type="match status" value="22"/>
</dbReference>
<feature type="domain" description="SD-repeat containing protein B" evidence="4">
    <location>
        <begin position="418"/>
        <end position="497"/>
    </location>
</feature>
<feature type="domain" description="SD-repeat containing protein B" evidence="4">
    <location>
        <begin position="309"/>
        <end position="397"/>
    </location>
</feature>
<dbReference type="InterPro" id="IPR033764">
    <property type="entry name" value="Sdr_B"/>
</dbReference>
<proteinExistence type="predicted"/>
<dbReference type="EMBL" id="AJWJ01000641">
    <property type="protein sequence ID" value="KAF2069556.1"/>
    <property type="molecule type" value="Genomic_DNA"/>
</dbReference>
<gene>
    <name evidence="5" type="ORF">CYY_009125</name>
</gene>
<dbReference type="SUPFAM" id="SSF49478">
    <property type="entry name" value="Cna protein B-type domain"/>
    <property type="match status" value="1"/>
</dbReference>
<dbReference type="PANTHER" id="PTHR23303">
    <property type="entry name" value="CARBOXYPEPTIDASE REGULATORY REGION-CONTAINING"/>
    <property type="match status" value="1"/>
</dbReference>
<organism evidence="5 6">
    <name type="scientific">Polysphondylium violaceum</name>
    <dbReference type="NCBI Taxonomy" id="133409"/>
    <lineage>
        <taxon>Eukaryota</taxon>
        <taxon>Amoebozoa</taxon>
        <taxon>Evosea</taxon>
        <taxon>Eumycetozoa</taxon>
        <taxon>Dictyostelia</taxon>
        <taxon>Dictyosteliales</taxon>
        <taxon>Dictyosteliaceae</taxon>
        <taxon>Polysphondylium</taxon>
    </lineage>
</organism>
<dbReference type="Proteomes" id="UP000695562">
    <property type="component" value="Unassembled WGS sequence"/>
</dbReference>
<feature type="domain" description="SD-repeat containing protein B" evidence="4">
    <location>
        <begin position="1744"/>
        <end position="1817"/>
    </location>
</feature>
<keyword evidence="6" id="KW-1185">Reference proteome</keyword>
<feature type="domain" description="SD-repeat containing protein B" evidence="4">
    <location>
        <begin position="957"/>
        <end position="1025"/>
    </location>
</feature>
<dbReference type="GO" id="GO:0005576">
    <property type="term" value="C:extracellular region"/>
    <property type="evidence" value="ECO:0007669"/>
    <property type="project" value="UniProtKB-SubCell"/>
</dbReference>
<feature type="domain" description="SD-repeat containing protein B" evidence="4">
    <location>
        <begin position="2411"/>
        <end position="2513"/>
    </location>
</feature>
<sequence length="3208" mass="346766">NNDQYDSTIDVSKPDIVITLTNGANGEVQTATTDSNGKYGFENLLAGPYCISVVSPDKYVFVNTSVDSVVDETGNYCFDLTANNPDIDIGLEPRFSVGEIAWLDINNDGIRGSNEDLPEVKLSLTDGEGNPIAETTSDADGKYNFSDLPPGDYCVVATTPIETIPVTGSADSIFVDGKYCFTFSGPLPIDRTDVNPGFVKVLDIGQYVWVDKNNNGQQDDDEPLLGGVQVHVFSPNGTDIATLVTDTDGKYAVKDVVPGDYCVEMTIPDHYKQVATSSDSPFDSDTKYCFTITDQSILDANLGLVPLYDIGDEVWLDPFNTGKRDNNSVGVPDVELTLTDKDGNPIATTTTDSNGKYTFPNVAPGDYCVIATIPSGYKAVNTSDESPFTSESSTESKHCFTVTGPNDKVDLGLIPYLSLGDTVWIDANNDDKYESSVDVPKSDVVITLTNSATGEVKTATTDANGKYEISDLLAGPYCISVVSPDKYVFVNTSSDSVVDETGNYCFDLTVNNPNIDIGLEPRFSVGEIAWLDKDNDGERDDDEGLADVKLTLTDSQSNPILETTTDADGKYNFSDLPPGDYCVEAETPFDTTPVSNSPDSPFVDGKYCFTLTGPVPLEKTDVNPGFVKVLDIGQYVWIDKNNDGVQQDDEPLLTGVEVHVFSPNGTTVATLVTDENGHYLVNDVVPGDYCVQMTVPENYHIVPTSTDSPFDANAKYCFKVTDKSVLNANLGLIPLLTVGDFVWYDKNYDSTQRPDTVGVGGTSLTIFDKNGQEIESTVSDDNGNYQFTGLEPGSYCVRATIPSTGFFTNTSSDSPFVSLSAPGGEENSTAEYCFDLMESRTDVDVGVVLYLQIGAFTWIDINNDGLLSSNDLGIQNISIILTNNDNSQEVNTKSDEFASYIIENLVPGNYCIQFDIPEGFTTTIPGPDSVTDENGKFCFDLTETRYNINLGLIPLFAIGQVSWLDKNNDGVRQETEFLPGVNLSVTRDGAPYTTVVTDEQGKYYIDKLKFGQYCITATTPAGTVPVTGSVDSPFVNGVSCVTFQSADYPHADLTHNPGFVKVLDIGEYVWVDKNNNGQQDDDEPLLAGVQVHVFSPNGTTIANLVTDADGKYNVKDVVPGDYCVSMTIPAHYKQVATSPDSPFDSDTKYCFTITDESILDANLGLVPLYTIGDDVWLDPFNSGKRTPDSPGVSNVTLTLVDKDNNTIAVTTTDNKGVYKFPDVAPGNYCIIADIPTGYKAVNTSDDSPFTSESSTKSIKCFTIDGPRTDLDLGLTPYLSLGTISWIDTQNNGIRESTEPGKSGVKLDLVYPGSTVPIATVETNANGIYNIPQLLAGNYCLIATIPEHYKAVATSSYSPFSSLSSTSAEYCFTLLSNKNDANIGLVPLYNIGKNIWEDINGNGLKDSDEIDLADIKVEVLNPGFQPDTTDANGDYQISDLPPGDYCAKVTIPQGYIMAPTTSQSVFNISGIYCFTITFNPDDFDIDNINGGLIPPFISIGDFIFNDVNANGLYESGTESPVSNLTLQLLQNGQVIATTTTNSAGIYHFNKLAPGDYVVHLVLDKKYQPSPLSSQSHADANADIHFTLSIASASVATQQDNVPTYYINRNIDAGITLRKLSVGFIVFKDTNQDGEMEPTELGLESIPLTLSQAGIDISTVSTDVNGTYIFTDLLPGSYCVSYEIPENYRSSYYDPDSFNRDDGSLQYCFNLNVDSSEVGQHTIPGHTENLYQNAHVNFGIRPVLYSFGILVFADKSGNGVLESGENPLEGIKLELYDTNFNYINSTLTNVDGIYAFDGLEAGIYYGKVVIPFGTQVTKIGPDNVANTTGWFMVNLDERYNTNLFDATGFNLYADFIDPTHNVGLVPPTIAIGRFAYIDLNNNGKRDVGEPPLVNASVVITEGASVKAVTTTNAEGKYLVDNLMVDSICVTIVPDSSYILAVNGPDNHIGSNGSMCKTFDLFDVEGDENKVTPDMNIKASYYDFNFNAGFVPRTLIIGDQLFYDNNNNSFFEPAQGEFAASNLTVTLLKSDGTPATDNLGNIIPPQITGVNGKYLFTGVKNGNYTVKITIPFNSTLYPDGTTYSPLGGDSYANPDGTITVNYANYVAAPDAGVNTYRNLMNDAGLVVPCYFIGQQTWSDGNLNGKYDINEVGFPGVNITLYKETGQIAVDIFGQQIAPVTSTVNGRYTIRNVPAGRYYAVVTPPDRYTLAPYTTSSASGIFSFFDPNTFRSPMFSVPNAAVENQSSASNSRCKQAYNQVNAGIVTPFIAIGDRTYVDNNRNGLFDSGDAPLANVVVNLLTPNSQPVLGNNGLPMKATSDANGYYFIDNVRLGQYILSYAPPAGFSATTAKPLSTINNDANKANTNAKTDSFNILLTDPYLRQRTANETSYFTAPYINPIMDAGFYVSSVGIYGNIWNDLLSDGLYENNPPVNVSTFTVSLKNQAGVIIQNYTVLSNGTYKFDNLNTTKYSLVLNIPATTNWLATKPYASGSQTDSQIDSTFKTALVNLDPSNTNLTQCPFSIYSCLQVNMGIVRPSNKVVSGKIFKDYNCNGNMDVTNNLGTAVDTPLANVIVSLFYNGSLTPLATTTTNATGYYTFSGLVQDGVYLVTASQSSVTMTTGPGDRVESCRPLDATVPSDLAALPLNGLDFSFITNEEVCNDNPTIVTTCFVIGNYNGSTVTKINNTNEPVIVGFPYNAASHSQVVPIARYKNVGTTLGLGFDRVKRELYTSPFMKVGTDYGPGRVGTIYKINSNGTISNYVNVNNLFGPDYAGADDMQVAVDLYDYRLDHVYRVGFGDMDINHNLRKLAVVNLKQLELMVFPLDATPTAANTDRIPIPNECASKDPYFWQPFAVTYHLGKYYVGSVCNGPDIKDLSGYIHAIDASTKAVSKVLDVPFNYSRGCRNIDAQGICPSAKWSVWYDQDDIPQPLLASITFDGIDMILGIRDREGDLSDYLAAPDILRACFVGGKFVLEKDGKCGALSGAHLGPSGAKGQIEGPGIGEFYNDNFKKGSIGHDDTGGMAVTQVPGFTDVVSASFDYTQVYEGAVKFYNNKNGSVRTGFSLYVTNVSIIDNPVTFGKAGGLGDVQALCSPKTLQFGDRIFIDLDNDGIFDPIEPGKAGVLVSVFNSAGVLISTTTTDANGLYLFKNIPNNDSYTIVADGVTPSIVPSPAPTNLPFNRATMVNGKATITFSVVDGMASSNRFDLDFGIKK</sequence>
<evidence type="ECO:0000256" key="3">
    <source>
        <dbReference type="ARBA" id="ARBA00022729"/>
    </source>
</evidence>
<feature type="domain" description="SD-repeat containing protein B" evidence="4">
    <location>
        <begin position="96"/>
        <end position="164"/>
    </location>
</feature>
<evidence type="ECO:0000313" key="5">
    <source>
        <dbReference type="EMBL" id="KAF2069556.1"/>
    </source>
</evidence>
<keyword evidence="3" id="KW-0732">Signal</keyword>
<feature type="non-terminal residue" evidence="5">
    <location>
        <position position="1"/>
    </location>
</feature>
<feature type="domain" description="SD-repeat containing protein B" evidence="4">
    <location>
        <begin position="1619"/>
        <end position="1693"/>
    </location>
</feature>
<dbReference type="InterPro" id="IPR013783">
    <property type="entry name" value="Ig-like_fold"/>
</dbReference>
<dbReference type="Gene3D" id="2.60.40.10">
    <property type="entry name" value="Immunoglobulins"/>
    <property type="match status" value="24"/>
</dbReference>